<evidence type="ECO:0000313" key="2">
    <source>
        <dbReference type="Proteomes" id="UP001060085"/>
    </source>
</evidence>
<dbReference type="Proteomes" id="UP001060085">
    <property type="component" value="Linkage Group LG07"/>
</dbReference>
<accession>A0ACC0A4N0</accession>
<keyword evidence="2" id="KW-1185">Reference proteome</keyword>
<proteinExistence type="predicted"/>
<protein>
    <submittedName>
        <fullName evidence="1">Uncharacterized protein</fullName>
    </submittedName>
</protein>
<reference evidence="2" key="1">
    <citation type="journal article" date="2023" name="Nat. Plants">
        <title>Single-cell RNA sequencing provides a high-resolution roadmap for understanding the multicellular compartmentation of specialized metabolism.</title>
        <authorList>
            <person name="Sun S."/>
            <person name="Shen X."/>
            <person name="Li Y."/>
            <person name="Li Y."/>
            <person name="Wang S."/>
            <person name="Li R."/>
            <person name="Zhang H."/>
            <person name="Shen G."/>
            <person name="Guo B."/>
            <person name="Wei J."/>
            <person name="Xu J."/>
            <person name="St-Pierre B."/>
            <person name="Chen S."/>
            <person name="Sun C."/>
        </authorList>
    </citation>
    <scope>NUCLEOTIDE SEQUENCE [LARGE SCALE GENOMIC DNA]</scope>
</reference>
<name>A0ACC0A4N0_CATRO</name>
<sequence length="147" mass="16122">MTRGTLEVQLAGARGLENTDLLKKMDPYAIITCRTQEKKSSVATGKGSNPEWNETFLFTIAGNTPEITIKIMDSDSGSADDFVGEAIVPLDPCFAQGNTPMKTYNVVKGDKFKGEVRVGLVFTPEQVRDRGFSMQEGNMGGWRESSY</sequence>
<dbReference type="EMBL" id="CM044707">
    <property type="protein sequence ID" value="KAI5655536.1"/>
    <property type="molecule type" value="Genomic_DNA"/>
</dbReference>
<evidence type="ECO:0000313" key="1">
    <source>
        <dbReference type="EMBL" id="KAI5655536.1"/>
    </source>
</evidence>
<comment type="caution">
    <text evidence="1">The sequence shown here is derived from an EMBL/GenBank/DDBJ whole genome shotgun (WGS) entry which is preliminary data.</text>
</comment>
<organism evidence="1 2">
    <name type="scientific">Catharanthus roseus</name>
    <name type="common">Madagascar periwinkle</name>
    <name type="synonym">Vinca rosea</name>
    <dbReference type="NCBI Taxonomy" id="4058"/>
    <lineage>
        <taxon>Eukaryota</taxon>
        <taxon>Viridiplantae</taxon>
        <taxon>Streptophyta</taxon>
        <taxon>Embryophyta</taxon>
        <taxon>Tracheophyta</taxon>
        <taxon>Spermatophyta</taxon>
        <taxon>Magnoliopsida</taxon>
        <taxon>eudicotyledons</taxon>
        <taxon>Gunneridae</taxon>
        <taxon>Pentapetalae</taxon>
        <taxon>asterids</taxon>
        <taxon>lamiids</taxon>
        <taxon>Gentianales</taxon>
        <taxon>Apocynaceae</taxon>
        <taxon>Rauvolfioideae</taxon>
        <taxon>Vinceae</taxon>
        <taxon>Catharanthinae</taxon>
        <taxon>Catharanthus</taxon>
    </lineage>
</organism>
<gene>
    <name evidence="1" type="ORF">M9H77_32723</name>
</gene>